<evidence type="ECO:0000313" key="8">
    <source>
        <dbReference type="Proteomes" id="UP000543836"/>
    </source>
</evidence>
<dbReference type="Proteomes" id="UP000543836">
    <property type="component" value="Unassembled WGS sequence"/>
</dbReference>
<evidence type="ECO:0000313" key="7">
    <source>
        <dbReference type="EMBL" id="MBB4566125.1"/>
    </source>
</evidence>
<evidence type="ECO:0000259" key="6">
    <source>
        <dbReference type="PROSITE" id="PS51007"/>
    </source>
</evidence>
<dbReference type="Gene3D" id="1.10.760.10">
    <property type="entry name" value="Cytochrome c-like domain"/>
    <property type="match status" value="1"/>
</dbReference>
<feature type="domain" description="Cytochrome c" evidence="6">
    <location>
        <begin position="299"/>
        <end position="466"/>
    </location>
</feature>
<dbReference type="GO" id="GO:0004130">
    <property type="term" value="F:cytochrome-c peroxidase activity"/>
    <property type="evidence" value="ECO:0007669"/>
    <property type="project" value="TreeGrafter"/>
</dbReference>
<name>A0A7W6ZPW5_9HYPH</name>
<protein>
    <submittedName>
        <fullName evidence="7">Cytochrome c peroxidase</fullName>
    </submittedName>
</protein>
<keyword evidence="7" id="KW-0575">Peroxidase</keyword>
<keyword evidence="8" id="KW-1185">Reference proteome</keyword>
<dbReference type="InterPro" id="IPR036909">
    <property type="entry name" value="Cyt_c-like_dom_sf"/>
</dbReference>
<accession>A0A7W6ZPW5</accession>
<keyword evidence="1 4" id="KW-0349">Heme</keyword>
<dbReference type="PANTHER" id="PTHR30600:SF4">
    <property type="entry name" value="CYTOCHROME C DOMAIN-CONTAINING PROTEIN"/>
    <property type="match status" value="1"/>
</dbReference>
<dbReference type="OrthoDB" id="9805202at2"/>
<dbReference type="InterPro" id="IPR051395">
    <property type="entry name" value="Cytochrome_c_Peroxidase/MauG"/>
</dbReference>
<keyword evidence="3 4" id="KW-0408">Iron</keyword>
<dbReference type="GeneID" id="32528824"/>
<dbReference type="PROSITE" id="PS51007">
    <property type="entry name" value="CYTC"/>
    <property type="match status" value="1"/>
</dbReference>
<dbReference type="GO" id="GO:0020037">
    <property type="term" value="F:heme binding"/>
    <property type="evidence" value="ECO:0007669"/>
    <property type="project" value="InterPro"/>
</dbReference>
<dbReference type="GO" id="GO:0046872">
    <property type="term" value="F:metal ion binding"/>
    <property type="evidence" value="ECO:0007669"/>
    <property type="project" value="UniProtKB-KW"/>
</dbReference>
<comment type="caution">
    <text evidence="7">The sequence shown here is derived from an EMBL/GenBank/DDBJ whole genome shotgun (WGS) entry which is preliminary data.</text>
</comment>
<evidence type="ECO:0000256" key="4">
    <source>
        <dbReference type="PROSITE-ProRule" id="PRU00433"/>
    </source>
</evidence>
<dbReference type="InterPro" id="IPR009056">
    <property type="entry name" value="Cyt_c-like_dom"/>
</dbReference>
<evidence type="ECO:0000256" key="3">
    <source>
        <dbReference type="ARBA" id="ARBA00023004"/>
    </source>
</evidence>
<gene>
    <name evidence="7" type="ORF">GGE60_000213</name>
</gene>
<feature type="chain" id="PRO_5031205265" evidence="5">
    <location>
        <begin position="21"/>
        <end position="474"/>
    </location>
</feature>
<keyword evidence="7" id="KW-0560">Oxidoreductase</keyword>
<proteinExistence type="predicted"/>
<keyword evidence="5" id="KW-0732">Signal</keyword>
<dbReference type="GO" id="GO:0009055">
    <property type="term" value="F:electron transfer activity"/>
    <property type="evidence" value="ECO:0007669"/>
    <property type="project" value="InterPro"/>
</dbReference>
<sequence>MKRMALMCLRLVATGLPAFAAEPWEEKTAAVGEAGPEVSGHQTVEQLKTLIKIGEALFTARFTVEDGAGRPGATQAIVPTKRKHPVMNEFSRTAGVDANACSSCHNMPFPGGAGDFTTNVFVSKGFESADFDTTDPQFSNERGTNSLFGDGLIELLAREMTVDLQRQRAGAITLAAKTGQSQRVALESKGVKFGWLTAQPSGLVDMQELDGVDMDLVIRPFSQKGVMTSLRQFTVNALNQHHGMEPIERFGGRWTGTKDFDGDGHADEISDGDVSALVAWQATLPAPVQKVPDNTQWRDMAAAGEKLFDGMGCTACHRTSLPLDSLSFSDPGPNDVAGTLNVSQVKDPAVYDLAQLDWTKKLKRNDKGQVLVPLFGDLKRHTMTDSTVDQLGNELLAQRFVDRNIFMTAELWGVASTAPYGHRNDITTLDGVIRAHGGDGRAARDAYVGASDDDRARIVAFLKTLVIEQAGVNQ</sequence>
<organism evidence="7 8">
    <name type="scientific">Rhizobium leucaenae</name>
    <dbReference type="NCBI Taxonomy" id="29450"/>
    <lineage>
        <taxon>Bacteria</taxon>
        <taxon>Pseudomonadati</taxon>
        <taxon>Pseudomonadota</taxon>
        <taxon>Alphaproteobacteria</taxon>
        <taxon>Hyphomicrobiales</taxon>
        <taxon>Rhizobiaceae</taxon>
        <taxon>Rhizobium/Agrobacterium group</taxon>
        <taxon>Rhizobium</taxon>
    </lineage>
</organism>
<keyword evidence="2 4" id="KW-0479">Metal-binding</keyword>
<reference evidence="7 8" key="1">
    <citation type="submission" date="2020-08" db="EMBL/GenBank/DDBJ databases">
        <title>Genomic Encyclopedia of Type Strains, Phase IV (KMG-V): Genome sequencing to study the core and pangenomes of soil and plant-associated prokaryotes.</title>
        <authorList>
            <person name="Whitman W."/>
        </authorList>
    </citation>
    <scope>NUCLEOTIDE SEQUENCE [LARGE SCALE GENOMIC DNA]</scope>
    <source>
        <strain evidence="7 8">SEMIA 492</strain>
    </source>
</reference>
<dbReference type="AlphaFoldDB" id="A0A7W6ZPW5"/>
<dbReference type="EMBL" id="JACIIG010000001">
    <property type="protein sequence ID" value="MBB4566125.1"/>
    <property type="molecule type" value="Genomic_DNA"/>
</dbReference>
<feature type="signal peptide" evidence="5">
    <location>
        <begin position="1"/>
        <end position="20"/>
    </location>
</feature>
<evidence type="ECO:0000256" key="5">
    <source>
        <dbReference type="SAM" id="SignalP"/>
    </source>
</evidence>
<dbReference type="PANTHER" id="PTHR30600">
    <property type="entry name" value="CYTOCHROME C PEROXIDASE-RELATED"/>
    <property type="match status" value="1"/>
</dbReference>
<dbReference type="SUPFAM" id="SSF46626">
    <property type="entry name" value="Cytochrome c"/>
    <property type="match status" value="1"/>
</dbReference>
<evidence type="ECO:0000256" key="1">
    <source>
        <dbReference type="ARBA" id="ARBA00022617"/>
    </source>
</evidence>
<dbReference type="RefSeq" id="WP_051263983.1">
    <property type="nucleotide sequence ID" value="NZ_JACIIG010000001.1"/>
</dbReference>
<evidence type="ECO:0000256" key="2">
    <source>
        <dbReference type="ARBA" id="ARBA00022723"/>
    </source>
</evidence>